<keyword evidence="2" id="KW-1185">Reference proteome</keyword>
<proteinExistence type="predicted"/>
<accession>A0ABT1FVI8</accession>
<sequence>MKKYFFTLGQAHTHELPNGDEWNYRGIVQVNAKTENQARELIVAMFGLKWSTSYTEETITMEHYPRGVVYTFWYDAFVKKSTEPVKSVGF</sequence>
<protein>
    <submittedName>
        <fullName evidence="1">Uncharacterized protein</fullName>
    </submittedName>
</protein>
<evidence type="ECO:0000313" key="1">
    <source>
        <dbReference type="EMBL" id="MCP1384778.1"/>
    </source>
</evidence>
<dbReference type="EMBL" id="JAMZEL010000009">
    <property type="protein sequence ID" value="MCP1384778.1"/>
    <property type="molecule type" value="Genomic_DNA"/>
</dbReference>
<dbReference type="Proteomes" id="UP001204772">
    <property type="component" value="Unassembled WGS sequence"/>
</dbReference>
<reference evidence="1 2" key="1">
    <citation type="submission" date="2022-06" db="EMBL/GenBank/DDBJ databases">
        <title>Runella sp. S5 genome sequencing.</title>
        <authorList>
            <person name="Park S."/>
        </authorList>
    </citation>
    <scope>NUCLEOTIDE SEQUENCE [LARGE SCALE GENOMIC DNA]</scope>
    <source>
        <strain evidence="1 2">S5</strain>
    </source>
</reference>
<dbReference type="RefSeq" id="WP_253530619.1">
    <property type="nucleotide sequence ID" value="NZ_JAMZEL010000009.1"/>
</dbReference>
<organism evidence="1 2">
    <name type="scientific">Runella salmonicolor</name>
    <dbReference type="NCBI Taxonomy" id="2950278"/>
    <lineage>
        <taxon>Bacteria</taxon>
        <taxon>Pseudomonadati</taxon>
        <taxon>Bacteroidota</taxon>
        <taxon>Cytophagia</taxon>
        <taxon>Cytophagales</taxon>
        <taxon>Spirosomataceae</taxon>
        <taxon>Runella</taxon>
    </lineage>
</organism>
<evidence type="ECO:0000313" key="2">
    <source>
        <dbReference type="Proteomes" id="UP001204772"/>
    </source>
</evidence>
<gene>
    <name evidence="1" type="ORF">NCI00_20250</name>
</gene>
<comment type="caution">
    <text evidence="1">The sequence shown here is derived from an EMBL/GenBank/DDBJ whole genome shotgun (WGS) entry which is preliminary data.</text>
</comment>
<name>A0ABT1FVI8_9BACT</name>